<dbReference type="InterPro" id="IPR036614">
    <property type="entry name" value="RusA-like_sf"/>
</dbReference>
<dbReference type="Gene3D" id="3.30.1330.70">
    <property type="entry name" value="Holliday junction resolvase RusA"/>
    <property type="match status" value="1"/>
</dbReference>
<keyword evidence="8 15" id="KW-0378">Hydrolase</keyword>
<evidence type="ECO:0000256" key="3">
    <source>
        <dbReference type="ARBA" id="ARBA00014885"/>
    </source>
</evidence>
<dbReference type="InterPro" id="IPR008822">
    <property type="entry name" value="Endonuclease_RusA-like"/>
</dbReference>
<dbReference type="EC" id="3.1.21.10" evidence="14 15"/>
<comment type="similarity">
    <text evidence="15">Belongs to the rusA family.</text>
</comment>
<reference evidence="16 17" key="1">
    <citation type="submission" date="2021-10" db="EMBL/GenBank/DDBJ databases">
        <title>Alishewanella koreense sp. nov. isolated from seawater of southwestern coast in South Korea and the proposal for the reclassification of Rheinheimera perlucida and Rheinheimera tuosuensis as Arsukibacterium perlucida and Arsukibacterium tuosuensis.</title>
        <authorList>
            <person name="Kim K.H."/>
            <person name="Ruan W."/>
            <person name="Kim K.R."/>
            <person name="Baek J.H."/>
            <person name="Jeon C.O."/>
        </authorList>
    </citation>
    <scope>NUCLEOTIDE SEQUENCE [LARGE SCALE GENOMIC DNA]</scope>
    <source>
        <strain evidence="16 17">16-MA</strain>
    </source>
</reference>
<evidence type="ECO:0000256" key="11">
    <source>
        <dbReference type="ARBA" id="ARBA00023204"/>
    </source>
</evidence>
<evidence type="ECO:0000256" key="6">
    <source>
        <dbReference type="ARBA" id="ARBA00022759"/>
    </source>
</evidence>
<evidence type="ECO:0000256" key="9">
    <source>
        <dbReference type="ARBA" id="ARBA00022842"/>
    </source>
</evidence>
<accession>A0ABS8C1K9</accession>
<comment type="function">
    <text evidence="12">Endonuclease that resolves Holliday junction intermediates made during homologous genetic recombination and DNA repair. Exhibits sequence and structure-selective cleavage of four-way DNA junctions, where it introduces symmetrical nicks in two strands of the same polarity at the 5' side of CC dinucleotides. Corrects the defects in genetic recombination and DNA repair associated with inactivation of RuvAB or RuvC.</text>
</comment>
<dbReference type="InterPro" id="IPR016281">
    <property type="entry name" value="Endonuclease_RusA"/>
</dbReference>
<evidence type="ECO:0000256" key="14">
    <source>
        <dbReference type="ARBA" id="ARBA00029488"/>
    </source>
</evidence>
<gene>
    <name evidence="16" type="ORF">JAO78_005250</name>
</gene>
<evidence type="ECO:0000256" key="10">
    <source>
        <dbReference type="ARBA" id="ARBA00023172"/>
    </source>
</evidence>
<keyword evidence="5" id="KW-0479">Metal-binding</keyword>
<comment type="catalytic activity">
    <reaction evidence="13 15">
        <text>Endonucleolytic cleavage at a junction such as a reciprocal single-stranded crossover between two homologous DNA duplexes (Holliday junction).</text>
        <dbReference type="EC" id="3.1.21.10"/>
    </reaction>
</comment>
<evidence type="ECO:0000256" key="4">
    <source>
        <dbReference type="ARBA" id="ARBA00022722"/>
    </source>
</evidence>
<organism evidence="16 17">
    <name type="scientific">Alishewanella maricola</name>
    <dbReference type="NCBI Taxonomy" id="2795740"/>
    <lineage>
        <taxon>Bacteria</taxon>
        <taxon>Pseudomonadati</taxon>
        <taxon>Pseudomonadota</taxon>
        <taxon>Gammaproteobacteria</taxon>
        <taxon>Alteromonadales</taxon>
        <taxon>Alteromonadaceae</taxon>
        <taxon>Alishewanella</taxon>
    </lineage>
</organism>
<evidence type="ECO:0000256" key="1">
    <source>
        <dbReference type="ARBA" id="ARBA00001946"/>
    </source>
</evidence>
<evidence type="ECO:0000256" key="12">
    <source>
        <dbReference type="ARBA" id="ARBA00024745"/>
    </source>
</evidence>
<comment type="cofactor">
    <cofactor evidence="1">
        <name>Mg(2+)</name>
        <dbReference type="ChEBI" id="CHEBI:18420"/>
    </cofactor>
</comment>
<comment type="subunit">
    <text evidence="2">Homodimer.</text>
</comment>
<dbReference type="RefSeq" id="WP_226750304.1">
    <property type="nucleotide sequence ID" value="NZ_JAEINI020000002.1"/>
</dbReference>
<keyword evidence="11 15" id="KW-0234">DNA repair</keyword>
<keyword evidence="9" id="KW-0460">Magnesium</keyword>
<evidence type="ECO:0000256" key="2">
    <source>
        <dbReference type="ARBA" id="ARBA00011738"/>
    </source>
</evidence>
<dbReference type="Pfam" id="PF05866">
    <property type="entry name" value="RusA"/>
    <property type="match status" value="1"/>
</dbReference>
<comment type="caution">
    <text evidence="16">The sequence shown here is derived from an EMBL/GenBank/DDBJ whole genome shotgun (WGS) entry which is preliminary data.</text>
</comment>
<evidence type="ECO:0000256" key="13">
    <source>
        <dbReference type="ARBA" id="ARBA00029354"/>
    </source>
</evidence>
<evidence type="ECO:0000313" key="16">
    <source>
        <dbReference type="EMBL" id="MCB5226218.1"/>
    </source>
</evidence>
<dbReference type="PIRSF" id="PIRSF001007">
    <property type="entry name" value="RusA"/>
    <property type="match status" value="1"/>
</dbReference>
<protein>
    <recommendedName>
        <fullName evidence="3 15">Crossover junction endodeoxyribonuclease rusA</fullName>
        <ecNumber evidence="14 15">3.1.21.10</ecNumber>
    </recommendedName>
</protein>
<evidence type="ECO:0000256" key="15">
    <source>
        <dbReference type="PIRNR" id="PIRNR001007"/>
    </source>
</evidence>
<dbReference type="EMBL" id="JAEINI020000002">
    <property type="protein sequence ID" value="MCB5226218.1"/>
    <property type="molecule type" value="Genomic_DNA"/>
</dbReference>
<evidence type="ECO:0000256" key="5">
    <source>
        <dbReference type="ARBA" id="ARBA00022723"/>
    </source>
</evidence>
<dbReference type="GO" id="GO:0016787">
    <property type="term" value="F:hydrolase activity"/>
    <property type="evidence" value="ECO:0007669"/>
    <property type="project" value="UniProtKB-KW"/>
</dbReference>
<sequence length="120" mass="13351">MIELTLPYPPSVNSYWRSVRVGHTTKVLVSLPGRKFQAAVKEAVLIGRCAKQYAGRLVVDVYLYPADARKRDIDNCLKSLLDALGKAGVYIDDSQIDVLRVRRMQQFAGGKCEVVVKGII</sequence>
<evidence type="ECO:0000256" key="7">
    <source>
        <dbReference type="ARBA" id="ARBA00022763"/>
    </source>
</evidence>
<keyword evidence="10" id="KW-0233">DNA recombination</keyword>
<keyword evidence="17" id="KW-1185">Reference proteome</keyword>
<comment type="function">
    <text evidence="15">Endonuclease that resolves Holliday junction intermediates made during homologous genetic recombination and DNA repair. Exhibits sequence and structure-selective cleavage of four-way DNA junctions, where it introduces symmetrical nicks in two strands of the same polarity at the 5' side of dinucleotides. Corrects the defects in genetic recombination and DNA repair associated with inactivation of ruvAB or ruvC.</text>
</comment>
<dbReference type="SUPFAM" id="SSF103084">
    <property type="entry name" value="Holliday junction resolvase RusA"/>
    <property type="match status" value="1"/>
</dbReference>
<proteinExistence type="inferred from homology"/>
<keyword evidence="4 15" id="KW-0540">Nuclease</keyword>
<evidence type="ECO:0000313" key="17">
    <source>
        <dbReference type="Proteomes" id="UP000633814"/>
    </source>
</evidence>
<keyword evidence="6 15" id="KW-0255">Endonuclease</keyword>
<keyword evidence="7 15" id="KW-0227">DNA damage</keyword>
<evidence type="ECO:0000256" key="8">
    <source>
        <dbReference type="ARBA" id="ARBA00022801"/>
    </source>
</evidence>
<dbReference type="Proteomes" id="UP000633814">
    <property type="component" value="Unassembled WGS sequence"/>
</dbReference>
<name>A0ABS8C1K9_9ALTE</name>